<gene>
    <name evidence="1" type="ORF">QE152_g21930</name>
</gene>
<dbReference type="AlphaFoldDB" id="A0AAW1KK66"/>
<organism evidence="1 2">
    <name type="scientific">Popillia japonica</name>
    <name type="common">Japanese beetle</name>
    <dbReference type="NCBI Taxonomy" id="7064"/>
    <lineage>
        <taxon>Eukaryota</taxon>
        <taxon>Metazoa</taxon>
        <taxon>Ecdysozoa</taxon>
        <taxon>Arthropoda</taxon>
        <taxon>Hexapoda</taxon>
        <taxon>Insecta</taxon>
        <taxon>Pterygota</taxon>
        <taxon>Neoptera</taxon>
        <taxon>Endopterygota</taxon>
        <taxon>Coleoptera</taxon>
        <taxon>Polyphaga</taxon>
        <taxon>Scarabaeiformia</taxon>
        <taxon>Scarabaeidae</taxon>
        <taxon>Rutelinae</taxon>
        <taxon>Popillia</taxon>
    </lineage>
</organism>
<sequence length="155" mass="17334">MPPNQTHKFKGETCSGGKLSKERITALVCTNWSGTQKRKLLMTAEIIQNCFHHAGFVQNDSQVVLREDFDADDDIPLGQLTDIAALTDVDKFLDCASVDKNVLATENLTESEIVHHITASDIEDEEEPETVIEPDKPITTVEALYYTRKIQHYSG</sequence>
<evidence type="ECO:0008006" key="3">
    <source>
        <dbReference type="Google" id="ProtNLM"/>
    </source>
</evidence>
<dbReference type="EMBL" id="JASPKY010000208">
    <property type="protein sequence ID" value="KAK9720663.1"/>
    <property type="molecule type" value="Genomic_DNA"/>
</dbReference>
<evidence type="ECO:0000313" key="1">
    <source>
        <dbReference type="EMBL" id="KAK9720663.1"/>
    </source>
</evidence>
<proteinExistence type="predicted"/>
<evidence type="ECO:0000313" key="2">
    <source>
        <dbReference type="Proteomes" id="UP001458880"/>
    </source>
</evidence>
<reference evidence="1 2" key="1">
    <citation type="journal article" date="2024" name="BMC Genomics">
        <title>De novo assembly and annotation of Popillia japonica's genome with initial clues to its potential as an invasive pest.</title>
        <authorList>
            <person name="Cucini C."/>
            <person name="Boschi S."/>
            <person name="Funari R."/>
            <person name="Cardaioli E."/>
            <person name="Iannotti N."/>
            <person name="Marturano G."/>
            <person name="Paoli F."/>
            <person name="Bruttini M."/>
            <person name="Carapelli A."/>
            <person name="Frati F."/>
            <person name="Nardi F."/>
        </authorList>
    </citation>
    <scope>NUCLEOTIDE SEQUENCE [LARGE SCALE GENOMIC DNA]</scope>
    <source>
        <strain evidence="1">DMR45628</strain>
    </source>
</reference>
<name>A0AAW1KK66_POPJA</name>
<dbReference type="Proteomes" id="UP001458880">
    <property type="component" value="Unassembled WGS sequence"/>
</dbReference>
<accession>A0AAW1KK66</accession>
<keyword evidence="2" id="KW-1185">Reference proteome</keyword>
<comment type="caution">
    <text evidence="1">The sequence shown here is derived from an EMBL/GenBank/DDBJ whole genome shotgun (WGS) entry which is preliminary data.</text>
</comment>
<protein>
    <recommendedName>
        <fullName evidence="3">DDE-1 domain-containing protein</fullName>
    </recommendedName>
</protein>